<dbReference type="Gene3D" id="3.40.640.10">
    <property type="entry name" value="Type I PLP-dependent aspartate aminotransferase-like (Major domain)"/>
    <property type="match status" value="1"/>
</dbReference>
<dbReference type="GO" id="GO:0030170">
    <property type="term" value="F:pyridoxal phosphate binding"/>
    <property type="evidence" value="ECO:0007669"/>
    <property type="project" value="InterPro"/>
</dbReference>
<organism evidence="4 5">
    <name type="scientific">Pestalotiopsis fici (strain W106-1 / CGMCC3.15140)</name>
    <dbReference type="NCBI Taxonomy" id="1229662"/>
    <lineage>
        <taxon>Eukaryota</taxon>
        <taxon>Fungi</taxon>
        <taxon>Dikarya</taxon>
        <taxon>Ascomycota</taxon>
        <taxon>Pezizomycotina</taxon>
        <taxon>Sordariomycetes</taxon>
        <taxon>Xylariomycetidae</taxon>
        <taxon>Amphisphaeriales</taxon>
        <taxon>Sporocadaceae</taxon>
        <taxon>Pestalotiopsis</taxon>
    </lineage>
</organism>
<keyword evidence="5" id="KW-1185">Reference proteome</keyword>
<evidence type="ECO:0000259" key="3">
    <source>
        <dbReference type="Pfam" id="PF00155"/>
    </source>
</evidence>
<dbReference type="InterPro" id="IPR015421">
    <property type="entry name" value="PyrdxlP-dep_Trfase_major"/>
</dbReference>
<reference evidence="5" key="1">
    <citation type="journal article" date="2015" name="BMC Genomics">
        <title>Genomic and transcriptomic analysis of the endophytic fungus Pestalotiopsis fici reveals its lifestyle and high potential for synthesis of natural products.</title>
        <authorList>
            <person name="Wang X."/>
            <person name="Zhang X."/>
            <person name="Liu L."/>
            <person name="Xiang M."/>
            <person name="Wang W."/>
            <person name="Sun X."/>
            <person name="Che Y."/>
            <person name="Guo L."/>
            <person name="Liu G."/>
            <person name="Guo L."/>
            <person name="Wang C."/>
            <person name="Yin W.B."/>
            <person name="Stadler M."/>
            <person name="Zhang X."/>
            <person name="Liu X."/>
        </authorList>
    </citation>
    <scope>NUCLEOTIDE SEQUENCE [LARGE SCALE GENOMIC DNA]</scope>
    <source>
        <strain evidence="5">W106-1 / CGMCC3.15140</strain>
    </source>
</reference>
<dbReference type="InterPro" id="IPR004839">
    <property type="entry name" value="Aminotransferase_I/II_large"/>
</dbReference>
<dbReference type="KEGG" id="pfy:PFICI_08549"/>
<dbReference type="InterPro" id="IPR015422">
    <property type="entry name" value="PyrdxlP-dep_Trfase_small"/>
</dbReference>
<evidence type="ECO:0000313" key="5">
    <source>
        <dbReference type="Proteomes" id="UP000030651"/>
    </source>
</evidence>
<dbReference type="GO" id="GO:0008483">
    <property type="term" value="F:transaminase activity"/>
    <property type="evidence" value="ECO:0007669"/>
    <property type="project" value="TreeGrafter"/>
</dbReference>
<feature type="domain" description="Aminotransferase class I/classII large" evidence="3">
    <location>
        <begin position="71"/>
        <end position="444"/>
    </location>
</feature>
<evidence type="ECO:0000256" key="2">
    <source>
        <dbReference type="SAM" id="MobiDB-lite"/>
    </source>
</evidence>
<dbReference type="InParanoid" id="W3X0N6"/>
<proteinExistence type="predicted"/>
<protein>
    <recommendedName>
        <fullName evidence="3">Aminotransferase class I/classII large domain-containing protein</fullName>
    </recommendedName>
</protein>
<dbReference type="OrthoDB" id="7042322at2759"/>
<dbReference type="eggNOG" id="KOG0256">
    <property type="taxonomic scope" value="Eukaryota"/>
</dbReference>
<dbReference type="GeneID" id="19273562"/>
<dbReference type="RefSeq" id="XP_007835321.1">
    <property type="nucleotide sequence ID" value="XM_007837130.1"/>
</dbReference>
<dbReference type="GO" id="GO:0006520">
    <property type="term" value="P:amino acid metabolic process"/>
    <property type="evidence" value="ECO:0007669"/>
    <property type="project" value="TreeGrafter"/>
</dbReference>
<gene>
    <name evidence="4" type="ORF">PFICI_08549</name>
</gene>
<feature type="compositionally biased region" description="Basic and acidic residues" evidence="2">
    <location>
        <begin position="465"/>
        <end position="478"/>
    </location>
</feature>
<evidence type="ECO:0000313" key="4">
    <source>
        <dbReference type="EMBL" id="ETS78696.1"/>
    </source>
</evidence>
<dbReference type="Proteomes" id="UP000030651">
    <property type="component" value="Unassembled WGS sequence"/>
</dbReference>
<dbReference type="Gene3D" id="3.90.1150.10">
    <property type="entry name" value="Aspartate Aminotransferase, domain 1"/>
    <property type="match status" value="1"/>
</dbReference>
<dbReference type="STRING" id="1229662.W3X0N6"/>
<dbReference type="InterPro" id="IPR050478">
    <property type="entry name" value="Ethylene_sulfur-biosynth"/>
</dbReference>
<dbReference type="SUPFAM" id="SSF53383">
    <property type="entry name" value="PLP-dependent transferases"/>
    <property type="match status" value="1"/>
</dbReference>
<name>W3X0N6_PESFW</name>
<dbReference type="PANTHER" id="PTHR43795">
    <property type="entry name" value="BIFUNCTIONAL ASPARTATE AMINOTRANSFERASE AND GLUTAMATE/ASPARTATE-PREPHENATE AMINOTRANSFERASE-RELATED"/>
    <property type="match status" value="1"/>
</dbReference>
<sequence>MTMSSTRGLPPSARGMTNIANAGVTDMEDDLDDCTFYDPVTNPSGLIMASGASNDLMDDWLETYSEKFGRTFKLSESLAYGGVIGPEKLAKAVAHYVNRKFAPSTLISAEHILPTNGVSSLLDMVAFNVCDQGEGIMFTTPTYSMFGHDLYAKAGTALIPVATDHITDQFSASCAATLLATFERVYRKATSAGTKIKAVLLCNPSNPVGRFYSKETLLAIAGFCGRRKLHLVSDEIYAMSGFASISGQPALDGFTSVLSLKDDPKNFICTENIHALYGSSKDFAMGGLRLGFLITRNTRLWKACRRCAVFTWVSPFSTEFFTNFIGNDAVVDSYLQTYQTRLREKYLAVAEGLKSHNIPFDPANACLFVWLDLSHWLKYFDGPDRPGIVTKSIKTQEQEEITRERHLGRHLIQHGVYLSAGELSASPTPGRFRFVYTSQGDQAMIVVERIREALNDLERSSAKYRHENAVNEGMHSDEDSISNEKYPRQPSQGSGRASLSRAIRAALCF</sequence>
<dbReference type="AlphaFoldDB" id="W3X0N6"/>
<keyword evidence="1" id="KW-0663">Pyridoxal phosphate</keyword>
<dbReference type="PANTHER" id="PTHR43795:SF39">
    <property type="entry name" value="AMINOTRANSFERASE CLASS I_CLASSII DOMAIN-CONTAINING PROTEIN"/>
    <property type="match status" value="1"/>
</dbReference>
<dbReference type="OMA" id="NIHCLYG"/>
<dbReference type="InterPro" id="IPR015424">
    <property type="entry name" value="PyrdxlP-dep_Trfase"/>
</dbReference>
<dbReference type="HOGENOM" id="CLU_017584_1_2_1"/>
<dbReference type="PRINTS" id="PR00753">
    <property type="entry name" value="ACCSYNTHASE"/>
</dbReference>
<feature type="region of interest" description="Disordered" evidence="2">
    <location>
        <begin position="465"/>
        <end position="498"/>
    </location>
</feature>
<evidence type="ECO:0000256" key="1">
    <source>
        <dbReference type="ARBA" id="ARBA00022898"/>
    </source>
</evidence>
<accession>W3X0N6</accession>
<dbReference type="CDD" id="cd00609">
    <property type="entry name" value="AAT_like"/>
    <property type="match status" value="1"/>
</dbReference>
<dbReference type="EMBL" id="KI912114">
    <property type="protein sequence ID" value="ETS78696.1"/>
    <property type="molecule type" value="Genomic_DNA"/>
</dbReference>
<dbReference type="Pfam" id="PF00155">
    <property type="entry name" value="Aminotran_1_2"/>
    <property type="match status" value="1"/>
</dbReference>